<dbReference type="InterPro" id="IPR009163">
    <property type="entry name" value="Ap4A_phos1/2"/>
</dbReference>
<dbReference type="Pfam" id="PF19327">
    <property type="entry name" value="Ap4A_phos_N"/>
    <property type="match status" value="1"/>
</dbReference>
<dbReference type="InterPro" id="IPR043171">
    <property type="entry name" value="Ap4A_phos1/2-like"/>
</dbReference>
<dbReference type="Gene3D" id="3.30.428.70">
    <property type="match status" value="1"/>
</dbReference>
<dbReference type="Pfam" id="PF09830">
    <property type="entry name" value="ATP_transf"/>
    <property type="match status" value="1"/>
</dbReference>
<dbReference type="PANTHER" id="PTHR38420:SF1">
    <property type="entry name" value="PUTATIVE (AFU_ORTHOLOGUE AFUA_5G14690)-RELATED"/>
    <property type="match status" value="1"/>
</dbReference>
<evidence type="ECO:0000259" key="3">
    <source>
        <dbReference type="Pfam" id="PF19327"/>
    </source>
</evidence>
<feature type="domain" description="Ap4A phosphorylase 1/2 N-terminal" evidence="3">
    <location>
        <begin position="6"/>
        <end position="175"/>
    </location>
</feature>
<dbReference type="EMBL" id="CP073041">
    <property type="protein sequence ID" value="UXE59148.1"/>
    <property type="molecule type" value="Genomic_DNA"/>
</dbReference>
<protein>
    <submittedName>
        <fullName evidence="4">Phosphorylase</fullName>
    </submittedName>
</protein>
<dbReference type="GO" id="GO:0003877">
    <property type="term" value="F:ATP:ADP adenylyltransferase activity"/>
    <property type="evidence" value="ECO:0007669"/>
    <property type="project" value="InterPro"/>
</dbReference>
<dbReference type="Proteomes" id="UP001065613">
    <property type="component" value="Chromosome"/>
</dbReference>
<dbReference type="PIRSF" id="PIRSF000846">
    <property type="entry name" value="ATP_adenylyltr"/>
    <property type="match status" value="1"/>
</dbReference>
<accession>A0A977KSS6</accession>
<gene>
    <name evidence="4" type="ORF">KA717_24900</name>
</gene>
<dbReference type="InterPro" id="IPR045759">
    <property type="entry name" value="Ap4A_phos1/2_N"/>
</dbReference>
<sequence>MTCSSVSLPPGTLWPRVIAQTQSALENGALQPIATEIHSLEEQGVNFLVRILANLERKAQAKKLQTTTKPKDFNPFLPYDANLFVGDLSATHVCLLNKFNAVDHHLLIITRDFEEQENLLNLEDFTAAVLALTEIDGLVFYNSGKLAGASQRHKHLQLVPLPLVDTNISFPLETWFLAAMWAGKSLPFQQAIAPCPQNCQSEPENWAAYLEITYLQLLQQLDLWQPASPKPKPYNLLMTRQWLMLIPRSQESYNGIEVNALGFVGALLVRNTSQLEQLKTIGPFTLLKKVGV</sequence>
<dbReference type="SUPFAM" id="SSF54197">
    <property type="entry name" value="HIT-like"/>
    <property type="match status" value="1"/>
</dbReference>
<feature type="active site" description="Nucleophile" evidence="1">
    <location>
        <position position="155"/>
    </location>
</feature>
<evidence type="ECO:0000259" key="2">
    <source>
        <dbReference type="Pfam" id="PF09830"/>
    </source>
</evidence>
<dbReference type="GO" id="GO:0005524">
    <property type="term" value="F:ATP binding"/>
    <property type="evidence" value="ECO:0007669"/>
    <property type="project" value="InterPro"/>
</dbReference>
<feature type="domain" description="ATP adenylyltransferase C-terminal" evidence="2">
    <location>
        <begin position="185"/>
        <end position="292"/>
    </location>
</feature>
<evidence type="ECO:0000313" key="4">
    <source>
        <dbReference type="EMBL" id="UXE59148.1"/>
    </source>
</evidence>
<dbReference type="InterPro" id="IPR019200">
    <property type="entry name" value="ATP_adenylylTrfase_C"/>
</dbReference>
<evidence type="ECO:0000256" key="1">
    <source>
        <dbReference type="PIRSR" id="PIRSR000846-1"/>
    </source>
</evidence>
<organism evidence="4">
    <name type="scientific">Woronichinia naegeliana WA131</name>
    <dbReference type="NCBI Taxonomy" id="2824559"/>
    <lineage>
        <taxon>Bacteria</taxon>
        <taxon>Bacillati</taxon>
        <taxon>Cyanobacteriota</taxon>
        <taxon>Cyanophyceae</taxon>
        <taxon>Synechococcales</taxon>
        <taxon>Coelosphaeriaceae</taxon>
        <taxon>Woronichinia</taxon>
    </lineage>
</organism>
<proteinExistence type="predicted"/>
<dbReference type="AlphaFoldDB" id="A0A977KSS6"/>
<dbReference type="PANTHER" id="PTHR38420">
    <property type="entry name" value="AP-4-A PHOSPHORYLASE II"/>
    <property type="match status" value="1"/>
</dbReference>
<dbReference type="GO" id="GO:0009117">
    <property type="term" value="P:nucleotide metabolic process"/>
    <property type="evidence" value="ECO:0007669"/>
    <property type="project" value="InterPro"/>
</dbReference>
<name>A0A977KSS6_9CYAN</name>
<dbReference type="InterPro" id="IPR036265">
    <property type="entry name" value="HIT-like_sf"/>
</dbReference>
<dbReference type="KEGG" id="wna:KA717_24900"/>
<reference evidence="4" key="1">
    <citation type="submission" date="2021-04" db="EMBL/GenBank/DDBJ databases">
        <title>Genome sequence of Woronichinia naegeliana from Washington state freshwater lake bloom.</title>
        <authorList>
            <person name="Dreher T.W."/>
        </authorList>
    </citation>
    <scope>NUCLEOTIDE SEQUENCE</scope>
    <source>
        <strain evidence="4">WA131</strain>
    </source>
</reference>